<dbReference type="EMBL" id="JBHSDS010000008">
    <property type="protein sequence ID" value="MFC4359635.1"/>
    <property type="molecule type" value="Genomic_DNA"/>
</dbReference>
<dbReference type="Pfam" id="PF18545">
    <property type="entry name" value="HalOD1"/>
    <property type="match status" value="1"/>
</dbReference>
<evidence type="ECO:0000313" key="2">
    <source>
        <dbReference type="EMBL" id="MFC4359635.1"/>
    </source>
</evidence>
<reference evidence="2 3" key="1">
    <citation type="journal article" date="2019" name="Int. J. Syst. Evol. Microbiol.">
        <title>The Global Catalogue of Microorganisms (GCM) 10K type strain sequencing project: providing services to taxonomists for standard genome sequencing and annotation.</title>
        <authorList>
            <consortium name="The Broad Institute Genomics Platform"/>
            <consortium name="The Broad Institute Genome Sequencing Center for Infectious Disease"/>
            <person name="Wu L."/>
            <person name="Ma J."/>
        </authorList>
    </citation>
    <scope>NUCLEOTIDE SEQUENCE [LARGE SCALE GENOMIC DNA]</scope>
    <source>
        <strain evidence="2 3">CGMCC 1.12553</strain>
    </source>
</reference>
<gene>
    <name evidence="2" type="ORF">ACFO0N_16955</name>
</gene>
<name>A0ABD5PG55_9EURY</name>
<dbReference type="RefSeq" id="WP_267621561.1">
    <property type="nucleotide sequence ID" value="NZ_JAODIW010000006.1"/>
</dbReference>
<evidence type="ECO:0000259" key="1">
    <source>
        <dbReference type="Pfam" id="PF18545"/>
    </source>
</evidence>
<feature type="domain" description="Halobacterial output" evidence="1">
    <location>
        <begin position="4"/>
        <end position="68"/>
    </location>
</feature>
<keyword evidence="3" id="KW-1185">Reference proteome</keyword>
<dbReference type="Proteomes" id="UP001595921">
    <property type="component" value="Unassembled WGS sequence"/>
</dbReference>
<accession>A0ABD5PG55</accession>
<dbReference type="AlphaFoldDB" id="A0ABD5PG55"/>
<dbReference type="InterPro" id="IPR040624">
    <property type="entry name" value="HalOD1"/>
</dbReference>
<organism evidence="2 3">
    <name type="scientific">Halobium salinum</name>
    <dbReference type="NCBI Taxonomy" id="1364940"/>
    <lineage>
        <taxon>Archaea</taxon>
        <taxon>Methanobacteriati</taxon>
        <taxon>Methanobacteriota</taxon>
        <taxon>Stenosarchaea group</taxon>
        <taxon>Halobacteria</taxon>
        <taxon>Halobacteriales</taxon>
        <taxon>Haloferacaceae</taxon>
        <taxon>Halobium</taxon>
    </lineage>
</organism>
<comment type="caution">
    <text evidence="2">The sequence shown here is derived from an EMBL/GenBank/DDBJ whole genome shotgun (WGS) entry which is preliminary data.</text>
</comment>
<protein>
    <submittedName>
        <fullName evidence="2">HalOD1 output domain-containing protein</fullName>
    </submittedName>
</protein>
<evidence type="ECO:0000313" key="3">
    <source>
        <dbReference type="Proteomes" id="UP001595921"/>
    </source>
</evidence>
<sequence length="88" mass="9709">MPTDSSASTLVLDALANHDGFSFGAGRETVYEYVDLEALDKLFERTRSPTMSLQFDVRGATVTVWKSGDEFAVYVTDRVGDSTTPHEE</sequence>
<proteinExistence type="predicted"/>